<dbReference type="AlphaFoldDB" id="A0A9D1FNC8"/>
<name>A0A9D1FNC8_9FIRM</name>
<accession>A0A9D1FNC8</accession>
<feature type="transmembrane region" description="Helical" evidence="1">
    <location>
        <begin position="65"/>
        <end position="88"/>
    </location>
</feature>
<feature type="transmembrane region" description="Helical" evidence="1">
    <location>
        <begin position="173"/>
        <end position="193"/>
    </location>
</feature>
<evidence type="ECO:0000256" key="1">
    <source>
        <dbReference type="SAM" id="Phobius"/>
    </source>
</evidence>
<feature type="transmembrane region" description="Helical" evidence="1">
    <location>
        <begin position="34"/>
        <end position="53"/>
    </location>
</feature>
<reference evidence="2" key="1">
    <citation type="submission" date="2020-10" db="EMBL/GenBank/DDBJ databases">
        <authorList>
            <person name="Gilroy R."/>
        </authorList>
    </citation>
    <scope>NUCLEOTIDE SEQUENCE</scope>
    <source>
        <strain evidence="2">CHK199-13235</strain>
    </source>
</reference>
<keyword evidence="1" id="KW-0472">Membrane</keyword>
<feature type="transmembrane region" description="Helical" evidence="1">
    <location>
        <begin position="100"/>
        <end position="120"/>
    </location>
</feature>
<keyword evidence="1" id="KW-1133">Transmembrane helix</keyword>
<sequence>MQKTENPSNLRTFRTPFTPSYWKEAAGEVKKPRVLAVTALFIGLDIIIGMFYIPMPFGDNLRVYFGYFTNSMCCMVCGPVMALIFGFVRDILGFLANPSGGFFFGYTLSAMLGSFVYALFFYRARITIARILCCKLIINVCVNILLGSLWSAVLFSKGYYFYMASSTVKNLMLLPVEVILLVLFYQVTLPILVKMKWIPEQPKGRMPLI</sequence>
<comment type="caution">
    <text evidence="2">The sequence shown here is derived from an EMBL/GenBank/DDBJ whole genome shotgun (WGS) entry which is preliminary data.</text>
</comment>
<evidence type="ECO:0000313" key="2">
    <source>
        <dbReference type="EMBL" id="HIS76350.1"/>
    </source>
</evidence>
<reference evidence="2" key="2">
    <citation type="journal article" date="2021" name="PeerJ">
        <title>Extensive microbial diversity within the chicken gut microbiome revealed by metagenomics and culture.</title>
        <authorList>
            <person name="Gilroy R."/>
            <person name="Ravi A."/>
            <person name="Getino M."/>
            <person name="Pursley I."/>
            <person name="Horton D.L."/>
            <person name="Alikhan N.F."/>
            <person name="Baker D."/>
            <person name="Gharbi K."/>
            <person name="Hall N."/>
            <person name="Watson M."/>
            <person name="Adriaenssens E.M."/>
            <person name="Foster-Nyarko E."/>
            <person name="Jarju S."/>
            <person name="Secka A."/>
            <person name="Antonio M."/>
            <person name="Oren A."/>
            <person name="Chaudhuri R.R."/>
            <person name="La Ragione R."/>
            <person name="Hildebrand F."/>
            <person name="Pallen M.J."/>
        </authorList>
    </citation>
    <scope>NUCLEOTIDE SEQUENCE</scope>
    <source>
        <strain evidence="2">CHK199-13235</strain>
    </source>
</reference>
<dbReference type="EMBL" id="DVJP01000039">
    <property type="protein sequence ID" value="HIS76350.1"/>
    <property type="molecule type" value="Genomic_DNA"/>
</dbReference>
<dbReference type="InterPro" id="IPR030949">
    <property type="entry name" value="ECF_S_folate_fam"/>
</dbReference>
<protein>
    <submittedName>
        <fullName evidence="2">Folate family ECF transporter S component</fullName>
    </submittedName>
</protein>
<proteinExistence type="predicted"/>
<feature type="transmembrane region" description="Helical" evidence="1">
    <location>
        <begin position="132"/>
        <end position="153"/>
    </location>
</feature>
<organism evidence="2 3">
    <name type="scientific">Candidatus Merdivicinus excrementipullorum</name>
    <dbReference type="NCBI Taxonomy" id="2840867"/>
    <lineage>
        <taxon>Bacteria</taxon>
        <taxon>Bacillati</taxon>
        <taxon>Bacillota</taxon>
        <taxon>Clostridia</taxon>
        <taxon>Eubacteriales</taxon>
        <taxon>Oscillospiraceae</taxon>
        <taxon>Oscillospiraceae incertae sedis</taxon>
        <taxon>Candidatus Merdivicinus</taxon>
    </lineage>
</organism>
<evidence type="ECO:0000313" key="3">
    <source>
        <dbReference type="Proteomes" id="UP000824002"/>
    </source>
</evidence>
<keyword evidence="1" id="KW-0812">Transmembrane</keyword>
<dbReference type="Gene3D" id="1.10.1760.20">
    <property type="match status" value="1"/>
</dbReference>
<gene>
    <name evidence="2" type="ORF">IAB51_05995</name>
</gene>
<dbReference type="NCBIfam" id="TIGR04518">
    <property type="entry name" value="ECF_S_folT_fam"/>
    <property type="match status" value="1"/>
</dbReference>
<dbReference type="Proteomes" id="UP000824002">
    <property type="component" value="Unassembled WGS sequence"/>
</dbReference>